<reference evidence="1" key="1">
    <citation type="submission" date="2020-09" db="EMBL/GenBank/DDBJ databases">
        <title>Genome-Enabled Discovery of Anthraquinone Biosynthesis in Senna tora.</title>
        <authorList>
            <person name="Kang S.-H."/>
            <person name="Pandey R.P."/>
            <person name="Lee C.-M."/>
            <person name="Sim J.-S."/>
            <person name="Jeong J.-T."/>
            <person name="Choi B.-S."/>
            <person name="Jung M."/>
            <person name="Ginzburg D."/>
            <person name="Zhao K."/>
            <person name="Won S.Y."/>
            <person name="Oh T.-J."/>
            <person name="Yu Y."/>
            <person name="Kim N.-H."/>
            <person name="Lee O.R."/>
            <person name="Lee T.-H."/>
            <person name="Bashyal P."/>
            <person name="Kim T.-S."/>
            <person name="Lee W.-H."/>
            <person name="Kawkins C."/>
            <person name="Kim C.-K."/>
            <person name="Kim J.S."/>
            <person name="Ahn B.O."/>
            <person name="Rhee S.Y."/>
            <person name="Sohng J.K."/>
        </authorList>
    </citation>
    <scope>NUCLEOTIDE SEQUENCE</scope>
    <source>
        <tissue evidence="1">Leaf</tissue>
    </source>
</reference>
<dbReference type="AlphaFoldDB" id="A0A835CDM5"/>
<gene>
    <name evidence="1" type="ORF">G2W53_006906</name>
</gene>
<comment type="caution">
    <text evidence="1">The sequence shown here is derived from an EMBL/GenBank/DDBJ whole genome shotgun (WGS) entry which is preliminary data.</text>
</comment>
<protein>
    <submittedName>
        <fullName evidence="1">YLP motif-containing protein 1</fullName>
    </submittedName>
</protein>
<name>A0A835CDM5_9FABA</name>
<dbReference type="PANTHER" id="PTHR37181">
    <property type="entry name" value="F6A14.6 PROTEIN"/>
    <property type="match status" value="1"/>
</dbReference>
<keyword evidence="2" id="KW-1185">Reference proteome</keyword>
<proteinExistence type="predicted"/>
<dbReference type="PANTHER" id="PTHR37181:SF1">
    <property type="entry name" value="F6A14.6 PROTEIN"/>
    <property type="match status" value="1"/>
</dbReference>
<evidence type="ECO:0000313" key="2">
    <source>
        <dbReference type="Proteomes" id="UP000634136"/>
    </source>
</evidence>
<sequence length="397" mass="44326">MTLLEVIKNASVNPEPLDSPSDYPVVLNPDTIIPYLKSEVEDINSSSLVKPLNGWQISQTDAELINIGKEFFSQLKKKLKNTEGLKKDEFINDLNSYLENIRDKVGVSIGINSSNKDYTRILIGRLGFFIGKQIAGLILEGCVSLEIWELVEALIVNGIIDHSCYSNLVTRLVEKNKSDLLCLCIKHGLDLGSSEILCILRYFLSPPRGSSSSMMTVRKEWENQALLAIEKASDNNLKEKNLLLAKEASLLLMIAYDGFSTSELYLHYLIASSNVNREMLSPAFSKLDGKEMMSLIWYLAKWLKKYERFPQVGPCSNASAALGLKACDWVPKLEDVAKCLSLVLDENFSSLVLHPEFHQEVISIEGMVSSLTAEAKYCCLMAEVVNKLKMEVKGGKK</sequence>
<organism evidence="1 2">
    <name type="scientific">Senna tora</name>
    <dbReference type="NCBI Taxonomy" id="362788"/>
    <lineage>
        <taxon>Eukaryota</taxon>
        <taxon>Viridiplantae</taxon>
        <taxon>Streptophyta</taxon>
        <taxon>Embryophyta</taxon>
        <taxon>Tracheophyta</taxon>
        <taxon>Spermatophyta</taxon>
        <taxon>Magnoliopsida</taxon>
        <taxon>eudicotyledons</taxon>
        <taxon>Gunneridae</taxon>
        <taxon>Pentapetalae</taxon>
        <taxon>rosids</taxon>
        <taxon>fabids</taxon>
        <taxon>Fabales</taxon>
        <taxon>Fabaceae</taxon>
        <taxon>Caesalpinioideae</taxon>
        <taxon>Cassia clade</taxon>
        <taxon>Senna</taxon>
    </lineage>
</organism>
<accession>A0A835CDM5</accession>
<dbReference type="EMBL" id="JAAIUW010000003">
    <property type="protein sequence ID" value="KAF7838424.1"/>
    <property type="molecule type" value="Genomic_DNA"/>
</dbReference>
<dbReference type="Proteomes" id="UP000634136">
    <property type="component" value="Unassembled WGS sequence"/>
</dbReference>
<evidence type="ECO:0000313" key="1">
    <source>
        <dbReference type="EMBL" id="KAF7838424.1"/>
    </source>
</evidence>
<dbReference type="OrthoDB" id="783877at2759"/>